<dbReference type="FunFam" id="3.30.260.10:FF:000017">
    <property type="entry name" value="T-complex protein 1 subunit zeta"/>
    <property type="match status" value="1"/>
</dbReference>
<evidence type="ECO:0000256" key="5">
    <source>
        <dbReference type="ARBA" id="ARBA00022840"/>
    </source>
</evidence>
<dbReference type="GO" id="GO:0005524">
    <property type="term" value="F:ATP binding"/>
    <property type="evidence" value="ECO:0007669"/>
    <property type="project" value="UniProtKB-KW"/>
</dbReference>
<dbReference type="GO" id="GO:0016887">
    <property type="term" value="F:ATP hydrolysis activity"/>
    <property type="evidence" value="ECO:0007669"/>
    <property type="project" value="InterPro"/>
</dbReference>
<dbReference type="PRINTS" id="PR00304">
    <property type="entry name" value="TCOMPLEXTCP1"/>
</dbReference>
<evidence type="ECO:0000256" key="4">
    <source>
        <dbReference type="ARBA" id="ARBA00022741"/>
    </source>
</evidence>
<dbReference type="Gene3D" id="1.10.560.10">
    <property type="entry name" value="GroEL-like equatorial domain"/>
    <property type="match status" value="1"/>
</dbReference>
<dbReference type="PROSITE" id="PS00750">
    <property type="entry name" value="TCP1_1"/>
    <property type="match status" value="1"/>
</dbReference>
<dbReference type="InterPro" id="IPR027413">
    <property type="entry name" value="GROEL-like_equatorial_sf"/>
</dbReference>
<evidence type="ECO:0000256" key="1">
    <source>
        <dbReference type="ARBA" id="ARBA00004496"/>
    </source>
</evidence>
<dbReference type="CDD" id="cd03342">
    <property type="entry name" value="TCP1_zeta"/>
    <property type="match status" value="1"/>
</dbReference>
<dbReference type="PROSITE" id="PS00751">
    <property type="entry name" value="TCP1_2"/>
    <property type="match status" value="1"/>
</dbReference>
<dbReference type="InterPro" id="IPR002423">
    <property type="entry name" value="Cpn60/GroEL/TCP-1"/>
</dbReference>
<dbReference type="Gene3D" id="3.50.7.10">
    <property type="entry name" value="GroEL"/>
    <property type="match status" value="1"/>
</dbReference>
<dbReference type="InterPro" id="IPR017998">
    <property type="entry name" value="Chaperone_TCP-1"/>
</dbReference>
<keyword evidence="5 7" id="KW-0067">ATP-binding</keyword>
<dbReference type="InterPro" id="IPR027410">
    <property type="entry name" value="TCP-1-like_intermed_sf"/>
</dbReference>
<protein>
    <submittedName>
        <fullName evidence="8">Uncharacterized protein</fullName>
    </submittedName>
</protein>
<dbReference type="InterPro" id="IPR002194">
    <property type="entry name" value="Chaperonin_TCP-1_CS"/>
</dbReference>
<gene>
    <name evidence="8" type="ORF">BIGN1055_LOCUS174</name>
</gene>
<dbReference type="EMBL" id="HBHA01000275">
    <property type="protein sequence ID" value="CAD9576294.1"/>
    <property type="molecule type" value="Transcribed_RNA"/>
</dbReference>
<dbReference type="InterPro" id="IPR012722">
    <property type="entry name" value="Chap_CCT_zeta"/>
</dbReference>
<dbReference type="InterPro" id="IPR027409">
    <property type="entry name" value="GroEL-like_apical_dom_sf"/>
</dbReference>
<reference evidence="8" key="1">
    <citation type="submission" date="2021-01" db="EMBL/GenBank/DDBJ databases">
        <authorList>
            <person name="Corre E."/>
            <person name="Pelletier E."/>
            <person name="Niang G."/>
            <person name="Scheremetjew M."/>
            <person name="Finn R."/>
            <person name="Kale V."/>
            <person name="Holt S."/>
            <person name="Cochrane G."/>
            <person name="Meng A."/>
            <person name="Brown T."/>
            <person name="Cohen L."/>
        </authorList>
    </citation>
    <scope>NUCLEOTIDE SEQUENCE</scope>
    <source>
        <strain evidence="8">CCMP1258.1</strain>
    </source>
</reference>
<evidence type="ECO:0000256" key="6">
    <source>
        <dbReference type="ARBA" id="ARBA00023186"/>
    </source>
</evidence>
<keyword evidence="4 7" id="KW-0547">Nucleotide-binding</keyword>
<organism evidence="8">
    <name type="scientific">Bigelowiella natans</name>
    <name type="common">Pedinomonas minutissima</name>
    <name type="synonym">Chlorarachnion sp. (strain CCMP621)</name>
    <dbReference type="NCBI Taxonomy" id="227086"/>
    <lineage>
        <taxon>Eukaryota</taxon>
        <taxon>Sar</taxon>
        <taxon>Rhizaria</taxon>
        <taxon>Cercozoa</taxon>
        <taxon>Chlorarachniophyceae</taxon>
        <taxon>Bigelowiella</taxon>
    </lineage>
</organism>
<comment type="similarity">
    <text evidence="2 7">Belongs to the TCP-1 chaperonin family.</text>
</comment>
<dbReference type="GO" id="GO:0005737">
    <property type="term" value="C:cytoplasm"/>
    <property type="evidence" value="ECO:0007669"/>
    <property type="project" value="UniProtKB-SubCell"/>
</dbReference>
<dbReference type="NCBIfam" id="TIGR02347">
    <property type="entry name" value="chap_CCT_zeta"/>
    <property type="match status" value="1"/>
</dbReference>
<dbReference type="FunFam" id="1.10.560.10:FF:000058">
    <property type="entry name" value="T-complex protein 1 subunit zeta"/>
    <property type="match status" value="1"/>
</dbReference>
<evidence type="ECO:0000256" key="2">
    <source>
        <dbReference type="ARBA" id="ARBA00008020"/>
    </source>
</evidence>
<dbReference type="Gene3D" id="3.30.260.10">
    <property type="entry name" value="TCP-1-like chaperonin intermediate domain"/>
    <property type="match status" value="1"/>
</dbReference>
<dbReference type="PANTHER" id="PTHR11353">
    <property type="entry name" value="CHAPERONIN"/>
    <property type="match status" value="1"/>
</dbReference>
<dbReference type="SUPFAM" id="SSF52029">
    <property type="entry name" value="GroEL apical domain-like"/>
    <property type="match status" value="1"/>
</dbReference>
<evidence type="ECO:0000256" key="7">
    <source>
        <dbReference type="RuleBase" id="RU004187"/>
    </source>
</evidence>
<dbReference type="PROSITE" id="PS00995">
    <property type="entry name" value="TCP1_3"/>
    <property type="match status" value="1"/>
</dbReference>
<dbReference type="GO" id="GO:0051082">
    <property type="term" value="F:unfolded protein binding"/>
    <property type="evidence" value="ECO:0007669"/>
    <property type="project" value="InterPro"/>
</dbReference>
<dbReference type="AlphaFoldDB" id="A0A6U3FFP7"/>
<evidence type="ECO:0000313" key="8">
    <source>
        <dbReference type="EMBL" id="CAD9576294.1"/>
    </source>
</evidence>
<dbReference type="Pfam" id="PF00118">
    <property type="entry name" value="Cpn60_TCP1"/>
    <property type="match status" value="1"/>
</dbReference>
<dbReference type="SUPFAM" id="SSF48592">
    <property type="entry name" value="GroEL equatorial domain-like"/>
    <property type="match status" value="1"/>
</dbReference>
<evidence type="ECO:0000256" key="3">
    <source>
        <dbReference type="ARBA" id="ARBA00022490"/>
    </source>
</evidence>
<name>A0A6U3FFP7_BIGNA</name>
<sequence length="543" mass="59526">MLKVVNPNADIIGKNHALAMNIQAAKSLMGVVKSNLGPSGTMKMLVSGAGTIKITKDGKVLLDEMQIQHPTASIIARTATAQDDITGDGTTSNVLFTGELLKQASLHLSEGLHPRVLVEGFELARDRLMKFVDEFKVDVSEEKKADSDLILNVARSSIKTKVHAKLAEHLSHIVVKAIKCIHSPGKPIDLHMVELMHMVHKSDMDTRFVDGLVLDHGARHPNMAKRSEDCFIFICNVSLEYEKSEVNAGFFYKNASEREQQIAAERKFTDDKVKKIIAFKEKVCGDEKKGFILINQKGIDPLSLDLLQKAGIVGIRRAKRRNMERLSLACGGYAVNSVEDLEPACLGHADLVYEHVLGEDKFTFVEGCKNAQSCTVLLNGPNDHTIRQIKDALRDGLRSVRNVMEDGAVIAGAGAFEIAACSELMKFKKTVKGRVKLGIDAFAKALLVIPKTLAENAGLDVQQTLITLMEEANGEEKPRVGLDIVTGKSLLPESVGIWDNVRVKRQLLHLGSLVAMKLLLVDEVIRAGRKFNKAPADPNQPVM</sequence>
<keyword evidence="3" id="KW-0963">Cytoplasm</keyword>
<comment type="subcellular location">
    <subcellularLocation>
        <location evidence="1">Cytoplasm</location>
    </subcellularLocation>
</comment>
<proteinExistence type="inferred from homology"/>
<dbReference type="GO" id="GO:0140662">
    <property type="term" value="F:ATP-dependent protein folding chaperone"/>
    <property type="evidence" value="ECO:0007669"/>
    <property type="project" value="InterPro"/>
</dbReference>
<dbReference type="SUPFAM" id="SSF54849">
    <property type="entry name" value="GroEL-intermediate domain like"/>
    <property type="match status" value="1"/>
</dbReference>
<keyword evidence="6 7" id="KW-0143">Chaperone</keyword>
<accession>A0A6U3FFP7</accession>
<dbReference type="FunFam" id="3.50.7.10:FF:000004">
    <property type="entry name" value="T-complex protein 1 subunit zeta"/>
    <property type="match status" value="1"/>
</dbReference>